<reference evidence="1" key="1">
    <citation type="submission" date="2021-06" db="EMBL/GenBank/DDBJ databases">
        <authorList>
            <person name="Hodson N. C."/>
            <person name="Mongue J. A."/>
            <person name="Jaron S. K."/>
        </authorList>
    </citation>
    <scope>NUCLEOTIDE SEQUENCE</scope>
</reference>
<dbReference type="Pfam" id="PF03318">
    <property type="entry name" value="ETX_MTX2"/>
    <property type="match status" value="1"/>
</dbReference>
<sequence>VNPNRCYTKLADKTPCPHEKELLVSLQGDLEEVVGLYLNEGKWYPAHVNTLEGAAYVAFGEGADETYEFESYSVLLAFAKEIEMELVDFEFSNDPVFGDRPDFAGMDEIHNDGPGEVSVTLTHEKEVTETYSITMKTTWMTTRTNTLRVTYKSGSTTVHQTIVTGDTTTNTTEVTHSTTETNIFTVSQRVVVPPYTSIQACSVIKLSDNKVMDFNATVCYSARGVDPDKLIEFLKKE</sequence>
<dbReference type="Proteomes" id="UP000708208">
    <property type="component" value="Unassembled WGS sequence"/>
</dbReference>
<dbReference type="EMBL" id="CAJVCH010531863">
    <property type="protein sequence ID" value="CAG7824162.1"/>
    <property type="molecule type" value="Genomic_DNA"/>
</dbReference>
<comment type="caution">
    <text evidence="1">The sequence shown here is derived from an EMBL/GenBank/DDBJ whole genome shotgun (WGS) entry which is preliminary data.</text>
</comment>
<dbReference type="InterPro" id="IPR004991">
    <property type="entry name" value="Aerolysin-like"/>
</dbReference>
<evidence type="ECO:0000313" key="2">
    <source>
        <dbReference type="Proteomes" id="UP000708208"/>
    </source>
</evidence>
<proteinExistence type="predicted"/>
<evidence type="ECO:0000313" key="1">
    <source>
        <dbReference type="EMBL" id="CAG7824162.1"/>
    </source>
</evidence>
<feature type="non-terminal residue" evidence="1">
    <location>
        <position position="1"/>
    </location>
</feature>
<protein>
    <submittedName>
        <fullName evidence="1">Uncharacterized protein</fullName>
    </submittedName>
</protein>
<gene>
    <name evidence="1" type="ORF">AFUS01_LOCUS34336</name>
</gene>
<name>A0A8J2KVE9_9HEXA</name>
<dbReference type="AlphaFoldDB" id="A0A8J2KVE9"/>
<organism evidence="1 2">
    <name type="scientific">Allacma fusca</name>
    <dbReference type="NCBI Taxonomy" id="39272"/>
    <lineage>
        <taxon>Eukaryota</taxon>
        <taxon>Metazoa</taxon>
        <taxon>Ecdysozoa</taxon>
        <taxon>Arthropoda</taxon>
        <taxon>Hexapoda</taxon>
        <taxon>Collembola</taxon>
        <taxon>Symphypleona</taxon>
        <taxon>Sminthuridae</taxon>
        <taxon>Allacma</taxon>
    </lineage>
</organism>
<feature type="non-terminal residue" evidence="1">
    <location>
        <position position="237"/>
    </location>
</feature>
<accession>A0A8J2KVE9</accession>
<keyword evidence="2" id="KW-1185">Reference proteome</keyword>